<dbReference type="EMBL" id="MN740799">
    <property type="protein sequence ID" value="QHU12347.1"/>
    <property type="molecule type" value="Genomic_DNA"/>
</dbReference>
<reference evidence="2" key="1">
    <citation type="journal article" date="2020" name="Nature">
        <title>Giant virus diversity and host interactions through global metagenomics.</title>
        <authorList>
            <person name="Schulz F."/>
            <person name="Roux S."/>
            <person name="Paez-Espino D."/>
            <person name="Jungbluth S."/>
            <person name="Walsh D.A."/>
            <person name="Denef V.J."/>
            <person name="McMahon K.D."/>
            <person name="Konstantinidis K.T."/>
            <person name="Eloe-Fadrosh E.A."/>
            <person name="Kyrpides N.C."/>
            <person name="Woyke T."/>
        </authorList>
    </citation>
    <scope>NUCLEOTIDE SEQUENCE</scope>
    <source>
        <strain evidence="2">GVMAG-S-1101171-110</strain>
    </source>
</reference>
<accession>A0A6C0K6K6</accession>
<keyword evidence="1" id="KW-1133">Transmembrane helix</keyword>
<name>A0A6C0K6K6_9ZZZZ</name>
<evidence type="ECO:0000313" key="2">
    <source>
        <dbReference type="EMBL" id="QHU12347.1"/>
    </source>
</evidence>
<sequence length="87" mass="9913">MSSQTLRPRLCNKRALKLDVVPSVTIPENEVIPSEEVSDDILKEAYPDTEIVNEDHNKNDLAFKAAVLIGFVLYTYFMYHMVNSPDL</sequence>
<organism evidence="2">
    <name type="scientific">viral metagenome</name>
    <dbReference type="NCBI Taxonomy" id="1070528"/>
    <lineage>
        <taxon>unclassified sequences</taxon>
        <taxon>metagenomes</taxon>
        <taxon>organismal metagenomes</taxon>
    </lineage>
</organism>
<proteinExistence type="predicted"/>
<keyword evidence="1" id="KW-0812">Transmembrane</keyword>
<dbReference type="AlphaFoldDB" id="A0A6C0K6K6"/>
<keyword evidence="1" id="KW-0472">Membrane</keyword>
<protein>
    <submittedName>
        <fullName evidence="2">Uncharacterized protein</fullName>
    </submittedName>
</protein>
<evidence type="ECO:0000256" key="1">
    <source>
        <dbReference type="SAM" id="Phobius"/>
    </source>
</evidence>
<feature type="transmembrane region" description="Helical" evidence="1">
    <location>
        <begin position="61"/>
        <end position="79"/>
    </location>
</feature>